<evidence type="ECO:0000313" key="2">
    <source>
        <dbReference type="EMBL" id="PWK78955.1"/>
    </source>
</evidence>
<feature type="transmembrane region" description="Helical" evidence="1">
    <location>
        <begin position="84"/>
        <end position="102"/>
    </location>
</feature>
<dbReference type="EMBL" id="QGHA01000002">
    <property type="protein sequence ID" value="PWK78955.1"/>
    <property type="molecule type" value="Genomic_DNA"/>
</dbReference>
<reference evidence="2 3" key="1">
    <citation type="submission" date="2018-05" db="EMBL/GenBank/DDBJ databases">
        <title>Genomic Encyclopedia of Archaeal and Bacterial Type Strains, Phase II (KMG-II): from individual species to whole genera.</title>
        <authorList>
            <person name="Goeker M."/>
        </authorList>
    </citation>
    <scope>NUCLEOTIDE SEQUENCE [LARGE SCALE GENOMIC DNA]</scope>
    <source>
        <strain evidence="2 3">DSM 19975</strain>
    </source>
</reference>
<keyword evidence="1" id="KW-1133">Transmembrane helix</keyword>
<sequence length="131" mass="15675">MVFSKHMNTYRSNGLFKDWAVFFLLVYLFYVLTNLFFFPDYKTSPARVIYAHGIRLQSIQTNYDTPGFINIGERTVLDDDSLNFIKSSPVFFLIAFFGYRLFRMERRPMAYPRYLVTDLQHSYLTFCILRI</sequence>
<keyword evidence="3" id="KW-1185">Reference proteome</keyword>
<accession>A0A316HL59</accession>
<dbReference type="Proteomes" id="UP000245678">
    <property type="component" value="Unassembled WGS sequence"/>
</dbReference>
<evidence type="ECO:0000313" key="3">
    <source>
        <dbReference type="Proteomes" id="UP000245678"/>
    </source>
</evidence>
<name>A0A316HL59_9SPHI</name>
<gene>
    <name evidence="2" type="ORF">LX99_01409</name>
</gene>
<evidence type="ECO:0000256" key="1">
    <source>
        <dbReference type="SAM" id="Phobius"/>
    </source>
</evidence>
<dbReference type="AlphaFoldDB" id="A0A316HL59"/>
<keyword evidence="1" id="KW-0812">Transmembrane</keyword>
<protein>
    <submittedName>
        <fullName evidence="2">Uncharacterized protein</fullName>
    </submittedName>
</protein>
<keyword evidence="1" id="KW-0472">Membrane</keyword>
<feature type="transmembrane region" description="Helical" evidence="1">
    <location>
        <begin position="20"/>
        <end position="38"/>
    </location>
</feature>
<comment type="caution">
    <text evidence="2">The sequence shown here is derived from an EMBL/GenBank/DDBJ whole genome shotgun (WGS) entry which is preliminary data.</text>
</comment>
<organism evidence="2 3">
    <name type="scientific">Mucilaginibacter oryzae</name>
    <dbReference type="NCBI Taxonomy" id="468058"/>
    <lineage>
        <taxon>Bacteria</taxon>
        <taxon>Pseudomonadati</taxon>
        <taxon>Bacteroidota</taxon>
        <taxon>Sphingobacteriia</taxon>
        <taxon>Sphingobacteriales</taxon>
        <taxon>Sphingobacteriaceae</taxon>
        <taxon>Mucilaginibacter</taxon>
    </lineage>
</organism>
<proteinExistence type="predicted"/>